<keyword evidence="2" id="KW-1185">Reference proteome</keyword>
<feature type="non-terminal residue" evidence="1">
    <location>
        <position position="1"/>
    </location>
</feature>
<evidence type="ECO:0000313" key="2">
    <source>
        <dbReference type="Proteomes" id="UP000593561"/>
    </source>
</evidence>
<protein>
    <submittedName>
        <fullName evidence="1">Uncharacterized protein</fullName>
    </submittedName>
</protein>
<dbReference type="Proteomes" id="UP000593561">
    <property type="component" value="Unassembled WGS sequence"/>
</dbReference>
<gene>
    <name evidence="1" type="ORF">Godav_004093</name>
</gene>
<name>A0A7J8SLC5_GOSDV</name>
<sequence length="243" mass="27999">MVPQTSPKDEDHLQWYHDIPYAYCDTHLPKEHPKSNLSTIRLLSLFVDFSTPFAKAMWRRVNVSPSVLENWFDLIMKKGGENILGKTCMGMKFLSIQLLLLFRFELKEYLLSPTKFGSNSQPFQGREIWVNKILGKPLYEKALFAARVYDVVQVTSKLLIHIEKESIGMVWCSILTRWSIASHTIIATRGEFTFTLKNVNSTMLPYMIENSSVGTNIDSHSMEIGEKLKPQISRSRFYALVVE</sequence>
<evidence type="ECO:0000313" key="1">
    <source>
        <dbReference type="EMBL" id="MBA0626426.1"/>
    </source>
</evidence>
<dbReference type="AlphaFoldDB" id="A0A7J8SLC5"/>
<proteinExistence type="predicted"/>
<dbReference type="EMBL" id="JABFAC010000010">
    <property type="protein sequence ID" value="MBA0626426.1"/>
    <property type="molecule type" value="Genomic_DNA"/>
</dbReference>
<organism evidence="1 2">
    <name type="scientific">Gossypium davidsonii</name>
    <name type="common">Davidson's cotton</name>
    <name type="synonym">Gossypium klotzschianum subsp. davidsonii</name>
    <dbReference type="NCBI Taxonomy" id="34287"/>
    <lineage>
        <taxon>Eukaryota</taxon>
        <taxon>Viridiplantae</taxon>
        <taxon>Streptophyta</taxon>
        <taxon>Embryophyta</taxon>
        <taxon>Tracheophyta</taxon>
        <taxon>Spermatophyta</taxon>
        <taxon>Magnoliopsida</taxon>
        <taxon>eudicotyledons</taxon>
        <taxon>Gunneridae</taxon>
        <taxon>Pentapetalae</taxon>
        <taxon>rosids</taxon>
        <taxon>malvids</taxon>
        <taxon>Malvales</taxon>
        <taxon>Malvaceae</taxon>
        <taxon>Malvoideae</taxon>
        <taxon>Gossypium</taxon>
    </lineage>
</organism>
<accession>A0A7J8SLC5</accession>
<comment type="caution">
    <text evidence="1">The sequence shown here is derived from an EMBL/GenBank/DDBJ whole genome shotgun (WGS) entry which is preliminary data.</text>
</comment>
<reference evidence="1 2" key="1">
    <citation type="journal article" date="2019" name="Genome Biol. Evol.">
        <title>Insights into the evolution of the New World diploid cottons (Gossypium, subgenus Houzingenia) based on genome sequencing.</title>
        <authorList>
            <person name="Grover C.E."/>
            <person name="Arick M.A. 2nd"/>
            <person name="Thrash A."/>
            <person name="Conover J.L."/>
            <person name="Sanders W.S."/>
            <person name="Peterson D.G."/>
            <person name="Frelichowski J.E."/>
            <person name="Scheffler J.A."/>
            <person name="Scheffler B.E."/>
            <person name="Wendel J.F."/>
        </authorList>
    </citation>
    <scope>NUCLEOTIDE SEQUENCE [LARGE SCALE GENOMIC DNA]</scope>
    <source>
        <strain evidence="1">27</strain>
        <tissue evidence="1">Leaf</tissue>
    </source>
</reference>